<dbReference type="OrthoDB" id="2585287at2"/>
<evidence type="ECO:0000313" key="2">
    <source>
        <dbReference type="Proteomes" id="UP000036932"/>
    </source>
</evidence>
<dbReference type="EMBL" id="LIUT01000002">
    <property type="protein sequence ID" value="KOR87545.1"/>
    <property type="molecule type" value="Genomic_DNA"/>
</dbReference>
<organism evidence="1 2">
    <name type="scientific">Paenibacillus solani</name>
    <dbReference type="NCBI Taxonomy" id="1705565"/>
    <lineage>
        <taxon>Bacteria</taxon>
        <taxon>Bacillati</taxon>
        <taxon>Bacillota</taxon>
        <taxon>Bacilli</taxon>
        <taxon>Bacillales</taxon>
        <taxon>Paenibacillaceae</taxon>
        <taxon>Paenibacillus</taxon>
    </lineage>
</organism>
<protein>
    <submittedName>
        <fullName evidence="1">Uncharacterized protein</fullName>
    </submittedName>
</protein>
<keyword evidence="2" id="KW-1185">Reference proteome</keyword>
<accession>A0A0M1NZU8</accession>
<proteinExistence type="predicted"/>
<evidence type="ECO:0000313" key="1">
    <source>
        <dbReference type="EMBL" id="KOR87545.1"/>
    </source>
</evidence>
<sequence length="220" mass="26065">MSLIAVGNKNHFRITEYKNLIRKLIKRGSLFALFKFQTEMIRELTADDEPDFTQKRIVDFLSILKEVTDDCLTCMKCQQPYNFRICTGLSYEKDNAIELTCSGCGGCFTHSEKRSHVTYFNFETWREVENLRKRSRGFTISYRLSYSPKKALLYIYDNKEMRPELWINGNRIFEAEEVKSYWDYSKGLIKQWKMNEELQPVFIQIENAKIYSLDEVSKGD</sequence>
<dbReference type="RefSeq" id="WP_054403701.1">
    <property type="nucleotide sequence ID" value="NZ_LIUT01000002.1"/>
</dbReference>
<gene>
    <name evidence="1" type="ORF">AM231_16665</name>
</gene>
<dbReference type="PATRIC" id="fig|1705565.3.peg.228"/>
<name>A0A0M1NZU8_9BACL</name>
<comment type="caution">
    <text evidence="1">The sequence shown here is derived from an EMBL/GenBank/DDBJ whole genome shotgun (WGS) entry which is preliminary data.</text>
</comment>
<reference evidence="2" key="1">
    <citation type="submission" date="2015-08" db="EMBL/GenBank/DDBJ databases">
        <title>Genome sequencing project for genomic taxonomy and phylogenomics of Bacillus-like bacteria.</title>
        <authorList>
            <person name="Liu B."/>
            <person name="Wang J."/>
            <person name="Zhu Y."/>
            <person name="Liu G."/>
            <person name="Chen Q."/>
            <person name="Chen Z."/>
            <person name="Lan J."/>
            <person name="Che J."/>
            <person name="Ge C."/>
            <person name="Shi H."/>
            <person name="Pan Z."/>
            <person name="Liu X."/>
        </authorList>
    </citation>
    <scope>NUCLEOTIDE SEQUENCE [LARGE SCALE GENOMIC DNA]</scope>
    <source>
        <strain evidence="2">FJAT-22460</strain>
    </source>
</reference>
<dbReference type="Proteomes" id="UP000036932">
    <property type="component" value="Unassembled WGS sequence"/>
</dbReference>
<dbReference type="AlphaFoldDB" id="A0A0M1NZU8"/>